<keyword evidence="6" id="KW-0119">Carbohydrate metabolism</keyword>
<dbReference type="InterPro" id="IPR001223">
    <property type="entry name" value="Glyco_hydro18_cat"/>
</dbReference>
<dbReference type="GO" id="GO:0000272">
    <property type="term" value="P:polysaccharide catabolic process"/>
    <property type="evidence" value="ECO:0007669"/>
    <property type="project" value="UniProtKB-KW"/>
</dbReference>
<protein>
    <recommendedName>
        <fullName evidence="3">chitinase</fullName>
        <ecNumber evidence="3">3.2.1.14</ecNumber>
    </recommendedName>
</protein>
<dbReference type="InterPro" id="IPR036573">
    <property type="entry name" value="CBM_sf_5/12"/>
</dbReference>
<dbReference type="AlphaFoldDB" id="A0A1X7KCS9"/>
<proteinExistence type="inferred from homology"/>
<evidence type="ECO:0000256" key="4">
    <source>
        <dbReference type="ARBA" id="ARBA00022801"/>
    </source>
</evidence>
<evidence type="ECO:0000256" key="1">
    <source>
        <dbReference type="ARBA" id="ARBA00000822"/>
    </source>
</evidence>
<dbReference type="InterPro" id="IPR017853">
    <property type="entry name" value="GH"/>
</dbReference>
<evidence type="ECO:0000256" key="3">
    <source>
        <dbReference type="ARBA" id="ARBA00012729"/>
    </source>
</evidence>
<sequence>MKQSHALTFRSYAKRGGLLCIVVSFIVSMGWPLREASAQSAAPPYKSVGYFIEWAIYDQDYQVEDIDGSQLTHLNYAFADICWNGRHGNASNAPDNPNKQTWPCKDSGVPTQTGNVPNGAIVLGDPWADVNHDDGIPLEWEDCSKGLCGNFYKLRQLKAQYPHLQTLLSIGGWTWSNRFSDVAADPAARQNFAQSAVHVIRTYGFDGIDIDWEYPVEGGLTGNSERPEDKQNFTLLLQAVRTKLNQAGAEDGRSYLLTIATRANESYLETTEIVQVASLVDWMNVMTYDFHGDWENSTNHNAPLDQDPLAPTTTPGFYTDYAITAYKQAGVPSSKLVLGIPFYGRGWKNCAAGPNQDGQYQSCTPDWNGDVAARGTWDNYETGSTGMFDYGDLTANMVNKNGFTRYWNDAAKVPYLYQPSTGTFISYEDLQSISYKTSYIKNQGLGGAMYWDISMDCRTSPKYQCSGDTLLGRVAQDLNITAPPVDKLPPTTPANVVVSDTASTSAKLTWTPSQDNVGVVGYDVYLGNALYNTASTHSITLTGLTADTNYTASVVARDAAGNISTPSAPVTFNTLPASADTTPPTTPANLSSTSHTDTTISLSWNASTDNVGVTSYPIYVNGALSASPSGSSTTFTLTGLTKETAYSIQIAAADAAGNQSPLSTAIQVTTDAAPSGPLAWALNTAYSVGQEVSYNGDVYTCRIAHTSLTGWEPPAVPALWVKK</sequence>
<evidence type="ECO:0000256" key="2">
    <source>
        <dbReference type="ARBA" id="ARBA00009121"/>
    </source>
</evidence>
<dbReference type="InterPro" id="IPR029070">
    <property type="entry name" value="Chitinase_insertion_sf"/>
</dbReference>
<dbReference type="Proteomes" id="UP000193834">
    <property type="component" value="Unassembled WGS sequence"/>
</dbReference>
<dbReference type="EC" id="3.2.1.14" evidence="3"/>
<dbReference type="InterPro" id="IPR050314">
    <property type="entry name" value="Glycosyl_Hydrlase_18"/>
</dbReference>
<evidence type="ECO:0000256" key="8">
    <source>
        <dbReference type="ARBA" id="ARBA00023326"/>
    </source>
</evidence>
<dbReference type="SMART" id="SM00060">
    <property type="entry name" value="FN3"/>
    <property type="match status" value="2"/>
</dbReference>
<keyword evidence="5" id="KW-0146">Chitin degradation</keyword>
<dbReference type="PROSITE" id="PS50853">
    <property type="entry name" value="FN3"/>
    <property type="match status" value="2"/>
</dbReference>
<dbReference type="SMART" id="SM00495">
    <property type="entry name" value="ChtBD3"/>
    <property type="match status" value="1"/>
</dbReference>
<evidence type="ECO:0000259" key="11">
    <source>
        <dbReference type="PROSITE" id="PS51910"/>
    </source>
</evidence>
<dbReference type="Pfam" id="PF00041">
    <property type="entry name" value="fn3"/>
    <property type="match status" value="2"/>
</dbReference>
<name>A0A1X7KCS9_9BACL</name>
<dbReference type="InterPro" id="IPR013783">
    <property type="entry name" value="Ig-like_fold"/>
</dbReference>
<dbReference type="PROSITE" id="PS51910">
    <property type="entry name" value="GH18_2"/>
    <property type="match status" value="1"/>
</dbReference>
<keyword evidence="7 9" id="KW-0326">Glycosidase</keyword>
<evidence type="ECO:0000256" key="6">
    <source>
        <dbReference type="ARBA" id="ARBA00023277"/>
    </source>
</evidence>
<dbReference type="InterPro" id="IPR003961">
    <property type="entry name" value="FN3_dom"/>
</dbReference>
<dbReference type="STRING" id="1852522.SAMN06295960_2346"/>
<keyword evidence="8" id="KW-0624">Polysaccharide degradation</keyword>
<dbReference type="SUPFAM" id="SSF51055">
    <property type="entry name" value="Carbohydrate binding domain"/>
    <property type="match status" value="1"/>
</dbReference>
<dbReference type="Gene3D" id="3.10.50.10">
    <property type="match status" value="1"/>
</dbReference>
<dbReference type="Gene3D" id="2.60.40.10">
    <property type="entry name" value="Immunoglobulins"/>
    <property type="match status" value="2"/>
</dbReference>
<dbReference type="CDD" id="cd12214">
    <property type="entry name" value="ChiA1_BD"/>
    <property type="match status" value="1"/>
</dbReference>
<keyword evidence="13" id="KW-1185">Reference proteome</keyword>
<evidence type="ECO:0000313" key="12">
    <source>
        <dbReference type="EMBL" id="SMG39016.1"/>
    </source>
</evidence>
<evidence type="ECO:0000313" key="13">
    <source>
        <dbReference type="Proteomes" id="UP000193834"/>
    </source>
</evidence>
<evidence type="ECO:0000259" key="10">
    <source>
        <dbReference type="PROSITE" id="PS50853"/>
    </source>
</evidence>
<dbReference type="SUPFAM" id="SSF54556">
    <property type="entry name" value="Chitinase insertion domain"/>
    <property type="match status" value="1"/>
</dbReference>
<dbReference type="GO" id="GO:0030246">
    <property type="term" value="F:carbohydrate binding"/>
    <property type="evidence" value="ECO:0007669"/>
    <property type="project" value="InterPro"/>
</dbReference>
<dbReference type="GO" id="GO:0005576">
    <property type="term" value="C:extracellular region"/>
    <property type="evidence" value="ECO:0007669"/>
    <property type="project" value="InterPro"/>
</dbReference>
<dbReference type="InterPro" id="IPR011583">
    <property type="entry name" value="Chitinase_II/V-like_cat"/>
</dbReference>
<dbReference type="RefSeq" id="WP_244903375.1">
    <property type="nucleotide sequence ID" value="NZ_FXAZ01000002.1"/>
</dbReference>
<feature type="domain" description="Fibronectin type-III" evidence="10">
    <location>
        <begin position="586"/>
        <end position="673"/>
    </location>
</feature>
<accession>A0A1X7KCS9</accession>
<dbReference type="InterPro" id="IPR036116">
    <property type="entry name" value="FN3_sf"/>
</dbReference>
<feature type="domain" description="GH18" evidence="11">
    <location>
        <begin position="45"/>
        <end position="481"/>
    </location>
</feature>
<reference evidence="12 13" key="1">
    <citation type="submission" date="2017-04" db="EMBL/GenBank/DDBJ databases">
        <authorList>
            <person name="Afonso C.L."/>
            <person name="Miller P.J."/>
            <person name="Scott M.A."/>
            <person name="Spackman E."/>
            <person name="Goraichik I."/>
            <person name="Dimitrov K.M."/>
            <person name="Suarez D.L."/>
            <person name="Swayne D.E."/>
        </authorList>
    </citation>
    <scope>NUCLEOTIDE SEQUENCE [LARGE SCALE GENOMIC DNA]</scope>
    <source>
        <strain evidence="12 13">11</strain>
    </source>
</reference>
<dbReference type="GO" id="GO:0008061">
    <property type="term" value="F:chitin binding"/>
    <property type="evidence" value="ECO:0007669"/>
    <property type="project" value="InterPro"/>
</dbReference>
<evidence type="ECO:0000256" key="5">
    <source>
        <dbReference type="ARBA" id="ARBA00023024"/>
    </source>
</evidence>
<dbReference type="SUPFAM" id="SSF49265">
    <property type="entry name" value="Fibronectin type III"/>
    <property type="match status" value="1"/>
</dbReference>
<dbReference type="Pfam" id="PF00704">
    <property type="entry name" value="Glyco_hydro_18"/>
    <property type="match status" value="1"/>
</dbReference>
<dbReference type="Pfam" id="PF02839">
    <property type="entry name" value="CBM_5_12"/>
    <property type="match status" value="1"/>
</dbReference>
<comment type="catalytic activity">
    <reaction evidence="1">
        <text>Random endo-hydrolysis of N-acetyl-beta-D-glucosaminide (1-&gt;4)-beta-linkages in chitin and chitodextrins.</text>
        <dbReference type="EC" id="3.2.1.14"/>
    </reaction>
</comment>
<dbReference type="PANTHER" id="PTHR11177">
    <property type="entry name" value="CHITINASE"/>
    <property type="match status" value="1"/>
</dbReference>
<dbReference type="CDD" id="cd06548">
    <property type="entry name" value="GH18_chitinase"/>
    <property type="match status" value="1"/>
</dbReference>
<organism evidence="12 13">
    <name type="scientific">Paenibacillus aquistagni</name>
    <dbReference type="NCBI Taxonomy" id="1852522"/>
    <lineage>
        <taxon>Bacteria</taxon>
        <taxon>Bacillati</taxon>
        <taxon>Bacillota</taxon>
        <taxon>Bacilli</taxon>
        <taxon>Bacillales</taxon>
        <taxon>Paenibacillaceae</taxon>
        <taxon>Paenibacillus</taxon>
    </lineage>
</organism>
<gene>
    <name evidence="12" type="ORF">SAMN06295960_2346</name>
</gene>
<dbReference type="SUPFAM" id="SSF51445">
    <property type="entry name" value="(Trans)glycosidases"/>
    <property type="match status" value="1"/>
</dbReference>
<comment type="similarity">
    <text evidence="2">Belongs to the glycosyl hydrolase 18 family. Chitinase class II subfamily.</text>
</comment>
<dbReference type="Gene3D" id="2.10.10.20">
    <property type="entry name" value="Carbohydrate-binding module superfamily 5/12"/>
    <property type="match status" value="1"/>
</dbReference>
<dbReference type="CDD" id="cd00063">
    <property type="entry name" value="FN3"/>
    <property type="match status" value="2"/>
</dbReference>
<dbReference type="PROSITE" id="PS01095">
    <property type="entry name" value="GH18_1"/>
    <property type="match status" value="1"/>
</dbReference>
<dbReference type="FunFam" id="3.20.20.80:FF:000153">
    <property type="entry name" value="Chitinase A1"/>
    <property type="match status" value="1"/>
</dbReference>
<evidence type="ECO:0000256" key="7">
    <source>
        <dbReference type="ARBA" id="ARBA00023295"/>
    </source>
</evidence>
<dbReference type="InterPro" id="IPR001579">
    <property type="entry name" value="Glyco_hydro_18_chit_AS"/>
</dbReference>
<evidence type="ECO:0000256" key="9">
    <source>
        <dbReference type="RuleBase" id="RU000489"/>
    </source>
</evidence>
<feature type="domain" description="Fibronectin type-III" evidence="10">
    <location>
        <begin position="492"/>
        <end position="577"/>
    </location>
</feature>
<dbReference type="GO" id="GO:0006032">
    <property type="term" value="P:chitin catabolic process"/>
    <property type="evidence" value="ECO:0007669"/>
    <property type="project" value="UniProtKB-KW"/>
</dbReference>
<keyword evidence="4 9" id="KW-0378">Hydrolase</keyword>
<dbReference type="InterPro" id="IPR003610">
    <property type="entry name" value="CBM5/12"/>
</dbReference>
<dbReference type="Gene3D" id="3.20.20.80">
    <property type="entry name" value="Glycosidases"/>
    <property type="match status" value="1"/>
</dbReference>
<dbReference type="PANTHER" id="PTHR11177:SF317">
    <property type="entry name" value="CHITINASE 12-RELATED"/>
    <property type="match status" value="1"/>
</dbReference>
<dbReference type="EMBL" id="FXAZ01000002">
    <property type="protein sequence ID" value="SMG39016.1"/>
    <property type="molecule type" value="Genomic_DNA"/>
</dbReference>
<dbReference type="GO" id="GO:0008843">
    <property type="term" value="F:endochitinase activity"/>
    <property type="evidence" value="ECO:0007669"/>
    <property type="project" value="UniProtKB-EC"/>
</dbReference>
<dbReference type="SMART" id="SM00636">
    <property type="entry name" value="Glyco_18"/>
    <property type="match status" value="1"/>
</dbReference>